<sequence>MRLRTLELLLCHCLSSWTLWRLHRQPRGWLMSLVLGTKTPKR</sequence>
<evidence type="ECO:0000313" key="2">
    <source>
        <dbReference type="Proteomes" id="UP000070339"/>
    </source>
</evidence>
<accession>A0ABR5VBD6</accession>
<keyword evidence="2" id="KW-1185">Reference proteome</keyword>
<comment type="caution">
    <text evidence="1">The sequence shown here is derived from an EMBL/GenBank/DDBJ whole genome shotgun (WGS) entry which is preliminary data.</text>
</comment>
<organism evidence="1 2">
    <name type="scientific">Corynebacterium simulans</name>
    <dbReference type="NCBI Taxonomy" id="146827"/>
    <lineage>
        <taxon>Bacteria</taxon>
        <taxon>Bacillati</taxon>
        <taxon>Actinomycetota</taxon>
        <taxon>Actinomycetes</taxon>
        <taxon>Mycobacteriales</taxon>
        <taxon>Corynebacteriaceae</taxon>
        <taxon>Corynebacterium</taxon>
    </lineage>
</organism>
<protein>
    <submittedName>
        <fullName evidence="1">Uncharacterized protein</fullName>
    </submittedName>
</protein>
<dbReference type="EMBL" id="LTEB01000014">
    <property type="protein sequence ID" value="KXU18832.1"/>
    <property type="molecule type" value="Genomic_DNA"/>
</dbReference>
<reference evidence="1 2" key="1">
    <citation type="journal article" date="2016" name="Int. J. Syst. Evol. Microbiol.">
        <title>Resolving the Complexity of Human Skin Metagenomes Using Single-Molecule Sequencing.</title>
        <authorList>
            <consortium name="NISC Comparative Sequencing Program"/>
            <person name="Tsai Y.C."/>
            <person name="Conlan S."/>
            <person name="Deming C."/>
            <person name="Segre J.A."/>
            <person name="Kong H.H."/>
            <person name="Korlach J."/>
            <person name="Oh J."/>
        </authorList>
    </citation>
    <scope>NUCLEOTIDE SEQUENCE [LARGE SCALE GENOMIC DNA]</scope>
    <source>
        <strain evidence="1 2">1B08</strain>
    </source>
</reference>
<gene>
    <name evidence="1" type="ORF">WM41_0365</name>
</gene>
<proteinExistence type="predicted"/>
<name>A0ABR5VBD6_9CORY</name>
<dbReference type="Proteomes" id="UP000070339">
    <property type="component" value="Unassembled WGS sequence"/>
</dbReference>
<evidence type="ECO:0000313" key="1">
    <source>
        <dbReference type="EMBL" id="KXU18832.1"/>
    </source>
</evidence>